<dbReference type="Proteomes" id="UP000054321">
    <property type="component" value="Unassembled WGS sequence"/>
</dbReference>
<dbReference type="GO" id="GO:0003677">
    <property type="term" value="F:DNA binding"/>
    <property type="evidence" value="ECO:0007669"/>
    <property type="project" value="InterPro"/>
</dbReference>
<dbReference type="PANTHER" id="PTHR46910">
    <property type="entry name" value="TRANSCRIPTION FACTOR PDR1"/>
    <property type="match status" value="1"/>
</dbReference>
<proteinExistence type="predicted"/>
<feature type="compositionally biased region" description="Basic and acidic residues" evidence="3">
    <location>
        <begin position="98"/>
        <end position="124"/>
    </location>
</feature>
<dbReference type="GO" id="GO:0008270">
    <property type="term" value="F:zinc ion binding"/>
    <property type="evidence" value="ECO:0007669"/>
    <property type="project" value="InterPro"/>
</dbReference>
<dbReference type="EMBL" id="KN832914">
    <property type="protein sequence ID" value="KIM92628.1"/>
    <property type="molecule type" value="Genomic_DNA"/>
</dbReference>
<dbReference type="InterPro" id="IPR001138">
    <property type="entry name" value="Zn2Cys6_DnaBD"/>
</dbReference>
<feature type="domain" description="Zn(2)-C6 fungal-type" evidence="4">
    <location>
        <begin position="32"/>
        <end position="61"/>
    </location>
</feature>
<feature type="region of interest" description="Disordered" evidence="3">
    <location>
        <begin position="98"/>
        <end position="158"/>
    </location>
</feature>
<dbReference type="AlphaFoldDB" id="A0A0C3C1F1"/>
<reference evidence="6" key="2">
    <citation type="submission" date="2015-01" db="EMBL/GenBank/DDBJ databases">
        <title>Evolutionary Origins and Diversification of the Mycorrhizal Mutualists.</title>
        <authorList>
            <consortium name="DOE Joint Genome Institute"/>
            <consortium name="Mycorrhizal Genomics Consortium"/>
            <person name="Kohler A."/>
            <person name="Kuo A."/>
            <person name="Nagy L.G."/>
            <person name="Floudas D."/>
            <person name="Copeland A."/>
            <person name="Barry K.W."/>
            <person name="Cichocki N."/>
            <person name="Veneault-Fourrey C."/>
            <person name="LaButti K."/>
            <person name="Lindquist E.A."/>
            <person name="Lipzen A."/>
            <person name="Lundell T."/>
            <person name="Morin E."/>
            <person name="Murat C."/>
            <person name="Riley R."/>
            <person name="Ohm R."/>
            <person name="Sun H."/>
            <person name="Tunlid A."/>
            <person name="Henrissat B."/>
            <person name="Grigoriev I.V."/>
            <person name="Hibbett D.S."/>
            <person name="Martin F."/>
        </authorList>
    </citation>
    <scope>NUCLEOTIDE SEQUENCE [LARGE SCALE GENOMIC DNA]</scope>
    <source>
        <strain evidence="6">Zn</strain>
    </source>
</reference>
<keyword evidence="2" id="KW-0539">Nucleus</keyword>
<keyword evidence="6" id="KW-1185">Reference proteome</keyword>
<protein>
    <recommendedName>
        <fullName evidence="4">Zn(2)-C6 fungal-type domain-containing protein</fullName>
    </recommendedName>
</protein>
<evidence type="ECO:0000259" key="4">
    <source>
        <dbReference type="PROSITE" id="PS50048"/>
    </source>
</evidence>
<dbReference type="PROSITE" id="PS00463">
    <property type="entry name" value="ZN2_CY6_FUNGAL_1"/>
    <property type="match status" value="1"/>
</dbReference>
<dbReference type="InParanoid" id="A0A0C3C1F1"/>
<dbReference type="SMART" id="SM00906">
    <property type="entry name" value="Fungal_trans"/>
    <property type="match status" value="1"/>
</dbReference>
<evidence type="ECO:0000313" key="6">
    <source>
        <dbReference type="Proteomes" id="UP000054321"/>
    </source>
</evidence>
<dbReference type="Gene3D" id="4.10.240.10">
    <property type="entry name" value="Zn(2)-C6 fungal-type DNA-binding domain"/>
    <property type="match status" value="1"/>
</dbReference>
<dbReference type="STRING" id="913774.A0A0C3C1F1"/>
<evidence type="ECO:0000313" key="5">
    <source>
        <dbReference type="EMBL" id="KIM92628.1"/>
    </source>
</evidence>
<dbReference type="HOGENOM" id="CLU_008828_1_0_1"/>
<dbReference type="InterPro" id="IPR007219">
    <property type="entry name" value="XnlR_reg_dom"/>
</dbReference>
<dbReference type="GO" id="GO:0000981">
    <property type="term" value="F:DNA-binding transcription factor activity, RNA polymerase II-specific"/>
    <property type="evidence" value="ECO:0007669"/>
    <property type="project" value="InterPro"/>
</dbReference>
<sequence length="690" mass="77663">MEDVRRYPGLFHDYRTMEERPRKRREAYVQNACSTCKRRKTRCNGQTPCQLCTRRSTECSYTGEGVRTTREHGSTQQTVGHLTEVVSRLQNALDELLEKRSNDSKAAPDQRRNSPSEGRAESSETLRTTPLELEDVSDETRRSPTNEPLPLSRLSGPSSSQFGFRAAMTLLQSTSRDTTVAGADLDTAKSLIANGEFTMQRNFSTPQELLWHVGYTKAVHLVDIYQDVIGQLYPIANLDQIRHILLTLIGDEREPLAESLNASEMNVTVLVLAIALLNEGLEEECLAEDFVASVQDSVRSVVFANDPCIDDLVALLLLAMYHFLRDVLRLASRTVAMAARLALEFGLNRREIIKTTISGKESQERAETVVWSIFVLDRVFSFPAGLPPHFSDDIIDLPKPANLPYLRAMIPYVSFGYQIWKDVWDRQGRVAKFDPDSAERLDARLMSWQASLPIDIRTAQCQCGNSRLSEEDRTGSTAGNYIRTLLRLRTNQLRIMVRRPLLCAPDGFVTYKEHVNQLLSAAIDSVRLLGDLNSLGDEYCRLQVIFHHFLCSALSAFMLILAHQSQLKSTSELSSFSEPVNTDISITTVATEGISTVFSLIHSYSTRKSSARRLRSKLRPYHRVLLKRGLLQLSDSEPDMDHSPAGSYLDLDTDGFQQLIEHSNLGGLFDVPWSFEDLFTSVKSASTARW</sequence>
<name>A0A0C3C1F1_OIDMZ</name>
<evidence type="ECO:0000256" key="2">
    <source>
        <dbReference type="ARBA" id="ARBA00023242"/>
    </source>
</evidence>
<evidence type="ECO:0000256" key="3">
    <source>
        <dbReference type="SAM" id="MobiDB-lite"/>
    </source>
</evidence>
<dbReference type="PANTHER" id="PTHR46910:SF13">
    <property type="entry name" value="SPECIFIC TRANSCRIPTION FACTOR, PUTATIVE (AFU_ORTHOLOGUE AFUA_4G06190)-RELATED"/>
    <property type="match status" value="1"/>
</dbReference>
<dbReference type="CDD" id="cd00067">
    <property type="entry name" value="GAL4"/>
    <property type="match status" value="1"/>
</dbReference>
<reference evidence="5 6" key="1">
    <citation type="submission" date="2014-04" db="EMBL/GenBank/DDBJ databases">
        <authorList>
            <consortium name="DOE Joint Genome Institute"/>
            <person name="Kuo A."/>
            <person name="Martino E."/>
            <person name="Perotto S."/>
            <person name="Kohler A."/>
            <person name="Nagy L.G."/>
            <person name="Floudas D."/>
            <person name="Copeland A."/>
            <person name="Barry K.W."/>
            <person name="Cichocki N."/>
            <person name="Veneault-Fourrey C."/>
            <person name="LaButti K."/>
            <person name="Lindquist E.A."/>
            <person name="Lipzen A."/>
            <person name="Lundell T."/>
            <person name="Morin E."/>
            <person name="Murat C."/>
            <person name="Sun H."/>
            <person name="Tunlid A."/>
            <person name="Henrissat B."/>
            <person name="Grigoriev I.V."/>
            <person name="Hibbett D.S."/>
            <person name="Martin F."/>
            <person name="Nordberg H.P."/>
            <person name="Cantor M.N."/>
            <person name="Hua S.X."/>
        </authorList>
    </citation>
    <scope>NUCLEOTIDE SEQUENCE [LARGE SCALE GENOMIC DNA]</scope>
    <source>
        <strain evidence="5 6">Zn</strain>
    </source>
</reference>
<dbReference type="GO" id="GO:0006351">
    <property type="term" value="P:DNA-templated transcription"/>
    <property type="evidence" value="ECO:0007669"/>
    <property type="project" value="InterPro"/>
</dbReference>
<dbReference type="SMART" id="SM00066">
    <property type="entry name" value="GAL4"/>
    <property type="match status" value="1"/>
</dbReference>
<dbReference type="Pfam" id="PF04082">
    <property type="entry name" value="Fungal_trans"/>
    <property type="match status" value="1"/>
</dbReference>
<keyword evidence="1" id="KW-0479">Metal-binding</keyword>
<dbReference type="SUPFAM" id="SSF57701">
    <property type="entry name" value="Zn2/Cys6 DNA-binding domain"/>
    <property type="match status" value="1"/>
</dbReference>
<dbReference type="InterPro" id="IPR050987">
    <property type="entry name" value="AtrR-like"/>
</dbReference>
<gene>
    <name evidence="5" type="ORF">OIDMADRAFT_185085</name>
</gene>
<dbReference type="Pfam" id="PF00172">
    <property type="entry name" value="Zn_clus"/>
    <property type="match status" value="1"/>
</dbReference>
<evidence type="ECO:0000256" key="1">
    <source>
        <dbReference type="ARBA" id="ARBA00022723"/>
    </source>
</evidence>
<dbReference type="PROSITE" id="PS50048">
    <property type="entry name" value="ZN2_CY6_FUNGAL_2"/>
    <property type="match status" value="1"/>
</dbReference>
<dbReference type="InterPro" id="IPR036864">
    <property type="entry name" value="Zn2-C6_fun-type_DNA-bd_sf"/>
</dbReference>
<feature type="compositionally biased region" description="Low complexity" evidence="3">
    <location>
        <begin position="148"/>
        <end position="158"/>
    </location>
</feature>
<dbReference type="CDD" id="cd12148">
    <property type="entry name" value="fungal_TF_MHR"/>
    <property type="match status" value="1"/>
</dbReference>
<dbReference type="OrthoDB" id="3587354at2759"/>
<accession>A0A0C3C1F1</accession>
<organism evidence="5 6">
    <name type="scientific">Oidiodendron maius (strain Zn)</name>
    <dbReference type="NCBI Taxonomy" id="913774"/>
    <lineage>
        <taxon>Eukaryota</taxon>
        <taxon>Fungi</taxon>
        <taxon>Dikarya</taxon>
        <taxon>Ascomycota</taxon>
        <taxon>Pezizomycotina</taxon>
        <taxon>Leotiomycetes</taxon>
        <taxon>Leotiomycetes incertae sedis</taxon>
        <taxon>Myxotrichaceae</taxon>
        <taxon>Oidiodendron</taxon>
    </lineage>
</organism>